<dbReference type="HOGENOM" id="CLU_2019326_0_0_1"/>
<sequence>MGFELKMCRNPDFQPMAHRVVNISSSQRPGKEVATSSHKKCARSGNFPLARAVPKGQSRRFGVKAVTKEGKACLAREFPQILRQIRKLEMEFIFAEPEECNLHMVREFYANWAPEARSHYVTV</sequence>
<reference evidence="1" key="2">
    <citation type="submission" date="2015-06" db="UniProtKB">
        <authorList>
            <consortium name="EnsemblPlants"/>
        </authorList>
    </citation>
    <scope>IDENTIFICATION</scope>
    <source>
        <strain evidence="1">DM1-3 516 R44</strain>
    </source>
</reference>
<accession>M1D8U0</accession>
<dbReference type="InParanoid" id="M1D8U0"/>
<proteinExistence type="predicted"/>
<keyword evidence="2" id="KW-1185">Reference proteome</keyword>
<dbReference type="EnsemblPlants" id="PGSC0003DMT400085133">
    <property type="protein sequence ID" value="PGSC0003DMT400085133"/>
    <property type="gene ID" value="PGSC0003DMG400034704"/>
</dbReference>
<dbReference type="Gramene" id="PGSC0003DMT400085133">
    <property type="protein sequence ID" value="PGSC0003DMT400085133"/>
    <property type="gene ID" value="PGSC0003DMG400034704"/>
</dbReference>
<dbReference type="PaxDb" id="4113-PGSC0003DMT400085133"/>
<evidence type="ECO:0000313" key="2">
    <source>
        <dbReference type="Proteomes" id="UP000011115"/>
    </source>
</evidence>
<evidence type="ECO:0000313" key="1">
    <source>
        <dbReference type="EnsemblPlants" id="PGSC0003DMT400085133"/>
    </source>
</evidence>
<reference evidence="2" key="1">
    <citation type="journal article" date="2011" name="Nature">
        <title>Genome sequence and analysis of the tuber crop potato.</title>
        <authorList>
            <consortium name="The Potato Genome Sequencing Consortium"/>
        </authorList>
    </citation>
    <scope>NUCLEOTIDE SEQUENCE [LARGE SCALE GENOMIC DNA]</scope>
    <source>
        <strain evidence="2">cv. DM1-3 516 R44</strain>
    </source>
</reference>
<dbReference type="AlphaFoldDB" id="M1D8U0"/>
<name>M1D8U0_SOLTU</name>
<dbReference type="Proteomes" id="UP000011115">
    <property type="component" value="Unassembled WGS sequence"/>
</dbReference>
<protein>
    <submittedName>
        <fullName evidence="1">Uncharacterized protein</fullName>
    </submittedName>
</protein>
<organism evidence="1 2">
    <name type="scientific">Solanum tuberosum</name>
    <name type="common">Potato</name>
    <dbReference type="NCBI Taxonomy" id="4113"/>
    <lineage>
        <taxon>Eukaryota</taxon>
        <taxon>Viridiplantae</taxon>
        <taxon>Streptophyta</taxon>
        <taxon>Embryophyta</taxon>
        <taxon>Tracheophyta</taxon>
        <taxon>Spermatophyta</taxon>
        <taxon>Magnoliopsida</taxon>
        <taxon>eudicotyledons</taxon>
        <taxon>Gunneridae</taxon>
        <taxon>Pentapetalae</taxon>
        <taxon>asterids</taxon>
        <taxon>lamiids</taxon>
        <taxon>Solanales</taxon>
        <taxon>Solanaceae</taxon>
        <taxon>Solanoideae</taxon>
        <taxon>Solaneae</taxon>
        <taxon>Solanum</taxon>
    </lineage>
</organism>